<proteinExistence type="predicted"/>
<dbReference type="VEuPathDB" id="TriTrypDB:BSAL_67590"/>
<reference evidence="3" key="1">
    <citation type="submission" date="2015-09" db="EMBL/GenBank/DDBJ databases">
        <authorList>
            <consortium name="Pathogen Informatics"/>
        </authorList>
    </citation>
    <scope>NUCLEOTIDE SEQUENCE [LARGE SCALE GENOMIC DNA]</scope>
    <source>
        <strain evidence="3">Lake Konstanz</strain>
    </source>
</reference>
<name>A0A0S4IQ92_BODSA</name>
<evidence type="ECO:0000313" key="3">
    <source>
        <dbReference type="Proteomes" id="UP000051952"/>
    </source>
</evidence>
<gene>
    <name evidence="2" type="ORF">BSAL_67590</name>
</gene>
<protein>
    <submittedName>
        <fullName evidence="2">Uncharacterized protein</fullName>
    </submittedName>
</protein>
<keyword evidence="3" id="KW-1185">Reference proteome</keyword>
<feature type="compositionally biased region" description="Polar residues" evidence="1">
    <location>
        <begin position="85"/>
        <end position="95"/>
    </location>
</feature>
<dbReference type="Proteomes" id="UP000051952">
    <property type="component" value="Unassembled WGS sequence"/>
</dbReference>
<feature type="region of interest" description="Disordered" evidence="1">
    <location>
        <begin position="73"/>
        <end position="95"/>
    </location>
</feature>
<accession>A0A0S4IQ92</accession>
<evidence type="ECO:0000256" key="1">
    <source>
        <dbReference type="SAM" id="MobiDB-lite"/>
    </source>
</evidence>
<organism evidence="2 3">
    <name type="scientific">Bodo saltans</name>
    <name type="common">Flagellated protozoan</name>
    <dbReference type="NCBI Taxonomy" id="75058"/>
    <lineage>
        <taxon>Eukaryota</taxon>
        <taxon>Discoba</taxon>
        <taxon>Euglenozoa</taxon>
        <taxon>Kinetoplastea</taxon>
        <taxon>Metakinetoplastina</taxon>
        <taxon>Eubodonida</taxon>
        <taxon>Bodonidae</taxon>
        <taxon>Bodo</taxon>
    </lineage>
</organism>
<dbReference type="AlphaFoldDB" id="A0A0S4IQ92"/>
<feature type="region of interest" description="Disordered" evidence="1">
    <location>
        <begin position="1"/>
        <end position="51"/>
    </location>
</feature>
<dbReference type="EMBL" id="CYKH01000455">
    <property type="protein sequence ID" value="CUF94100.1"/>
    <property type="molecule type" value="Genomic_DNA"/>
</dbReference>
<evidence type="ECO:0000313" key="2">
    <source>
        <dbReference type="EMBL" id="CUF94100.1"/>
    </source>
</evidence>
<sequence length="153" mass="16612">MVVNHSEVPSETNVAKDGADQDEPFPPGVPTCRNKSTTKPKLSSPRLRNSLRPLASGFTTIAAVEAQTIPRDDSMESQFALPGTPQKQASSLSTPRSRFCVIEVPLSDSSRVSRSDQILPMSPTRQQRRTLLLSGDDTVDFSIEASSAVTWLV</sequence>